<dbReference type="OrthoDB" id="9794566at2"/>
<keyword evidence="1 4" id="KW-0808">Transferase</keyword>
<evidence type="ECO:0000256" key="2">
    <source>
        <dbReference type="ARBA" id="ARBA00023315"/>
    </source>
</evidence>
<sequence length="204" mass="22816">MDIQFRAAKLSDVDLALPLMYSAAPEALDYLYAVGDKSAHDFLRFAFLEGKGLYGWRNHAVALVDDRVVGIGSFFSGQQYRALTQELMLQVLKFYPKLALPALSLRTFHMAQIIPPPPLYCHFLMDFGVDPAYQSRGIGSAFLHHHQAIAIELGRDSLGLDVSVTNHRAQALYERLGFEVLTEKQFKGSKGAVPDCRRMILSLN</sequence>
<feature type="domain" description="N-acetyltransferase" evidence="3">
    <location>
        <begin position="3"/>
        <end position="204"/>
    </location>
</feature>
<dbReference type="PANTHER" id="PTHR43420:SF47">
    <property type="entry name" value="N-ACETYLTRANSFERASE DOMAIN-CONTAINING PROTEIN"/>
    <property type="match status" value="1"/>
</dbReference>
<dbReference type="CDD" id="cd04301">
    <property type="entry name" value="NAT_SF"/>
    <property type="match status" value="1"/>
</dbReference>
<dbReference type="Proteomes" id="UP000244223">
    <property type="component" value="Unassembled WGS sequence"/>
</dbReference>
<dbReference type="InterPro" id="IPR000182">
    <property type="entry name" value="GNAT_dom"/>
</dbReference>
<protein>
    <submittedName>
        <fullName evidence="4">Acetyltransferase (GNAT) family protein</fullName>
    </submittedName>
</protein>
<dbReference type="Gene3D" id="3.40.630.30">
    <property type="match status" value="1"/>
</dbReference>
<keyword evidence="5" id="KW-1185">Reference proteome</keyword>
<proteinExistence type="predicted"/>
<dbReference type="PANTHER" id="PTHR43420">
    <property type="entry name" value="ACETYLTRANSFERASE"/>
    <property type="match status" value="1"/>
</dbReference>
<dbReference type="EMBL" id="QAON01000009">
    <property type="protein sequence ID" value="PTQ89014.1"/>
    <property type="molecule type" value="Genomic_DNA"/>
</dbReference>
<evidence type="ECO:0000259" key="3">
    <source>
        <dbReference type="PROSITE" id="PS51186"/>
    </source>
</evidence>
<dbReference type="Pfam" id="PF00583">
    <property type="entry name" value="Acetyltransf_1"/>
    <property type="match status" value="1"/>
</dbReference>
<evidence type="ECO:0000313" key="5">
    <source>
        <dbReference type="Proteomes" id="UP000244223"/>
    </source>
</evidence>
<evidence type="ECO:0000256" key="1">
    <source>
        <dbReference type="ARBA" id="ARBA00022679"/>
    </source>
</evidence>
<reference evidence="4 5" key="1">
    <citation type="submission" date="2018-04" db="EMBL/GenBank/DDBJ databases">
        <title>Genomic Encyclopedia of Archaeal and Bacterial Type Strains, Phase II (KMG-II): from individual species to whole genera.</title>
        <authorList>
            <person name="Goeker M."/>
        </authorList>
    </citation>
    <scope>NUCLEOTIDE SEQUENCE [LARGE SCALE GENOMIC DNA]</scope>
    <source>
        <strain evidence="4 5">DSM 5822</strain>
    </source>
</reference>
<accession>A0A2T5IYD1</accession>
<dbReference type="AlphaFoldDB" id="A0A2T5IYD1"/>
<gene>
    <name evidence="4" type="ORF">C8N29_10935</name>
</gene>
<organism evidence="4 5">
    <name type="scientific">Agitococcus lubricus</name>
    <dbReference type="NCBI Taxonomy" id="1077255"/>
    <lineage>
        <taxon>Bacteria</taxon>
        <taxon>Pseudomonadati</taxon>
        <taxon>Pseudomonadota</taxon>
        <taxon>Gammaproteobacteria</taxon>
        <taxon>Moraxellales</taxon>
        <taxon>Moraxellaceae</taxon>
        <taxon>Agitococcus</taxon>
    </lineage>
</organism>
<dbReference type="SUPFAM" id="SSF55729">
    <property type="entry name" value="Acyl-CoA N-acyltransferases (Nat)"/>
    <property type="match status" value="1"/>
</dbReference>
<comment type="caution">
    <text evidence="4">The sequence shown here is derived from an EMBL/GenBank/DDBJ whole genome shotgun (WGS) entry which is preliminary data.</text>
</comment>
<name>A0A2T5IYD1_9GAMM</name>
<evidence type="ECO:0000313" key="4">
    <source>
        <dbReference type="EMBL" id="PTQ89014.1"/>
    </source>
</evidence>
<dbReference type="RefSeq" id="WP_107865930.1">
    <property type="nucleotide sequence ID" value="NZ_QAON01000009.1"/>
</dbReference>
<keyword evidence="2" id="KW-0012">Acyltransferase</keyword>
<dbReference type="GO" id="GO:0016747">
    <property type="term" value="F:acyltransferase activity, transferring groups other than amino-acyl groups"/>
    <property type="evidence" value="ECO:0007669"/>
    <property type="project" value="InterPro"/>
</dbReference>
<dbReference type="InterPro" id="IPR016181">
    <property type="entry name" value="Acyl_CoA_acyltransferase"/>
</dbReference>
<dbReference type="PROSITE" id="PS51186">
    <property type="entry name" value="GNAT"/>
    <property type="match status" value="1"/>
</dbReference>
<dbReference type="InterPro" id="IPR050680">
    <property type="entry name" value="YpeA/RimI_acetyltransf"/>
</dbReference>